<dbReference type="InterPro" id="IPR011250">
    <property type="entry name" value="OMP/PagP_B-barrel"/>
</dbReference>
<keyword evidence="3" id="KW-1185">Reference proteome</keyword>
<evidence type="ECO:0008006" key="4">
    <source>
        <dbReference type="Google" id="ProtNLM"/>
    </source>
</evidence>
<feature type="signal peptide" evidence="1">
    <location>
        <begin position="1"/>
        <end position="24"/>
    </location>
</feature>
<comment type="caution">
    <text evidence="2">The sequence shown here is derived from an EMBL/GenBank/DDBJ whole genome shotgun (WGS) entry which is preliminary data.</text>
</comment>
<gene>
    <name evidence="2" type="ORF">GCM10023092_16690</name>
</gene>
<name>A0ABP8MQU2_9BACT</name>
<organism evidence="2 3">
    <name type="scientific">Rurimicrobium arvi</name>
    <dbReference type="NCBI Taxonomy" id="2049916"/>
    <lineage>
        <taxon>Bacteria</taxon>
        <taxon>Pseudomonadati</taxon>
        <taxon>Bacteroidota</taxon>
        <taxon>Chitinophagia</taxon>
        <taxon>Chitinophagales</taxon>
        <taxon>Chitinophagaceae</taxon>
        <taxon>Rurimicrobium</taxon>
    </lineage>
</organism>
<dbReference type="EMBL" id="BAABEZ010000022">
    <property type="protein sequence ID" value="GAA4454532.1"/>
    <property type="molecule type" value="Genomic_DNA"/>
</dbReference>
<feature type="chain" id="PRO_5045982260" description="Outer membrane beta-barrel protein" evidence="1">
    <location>
        <begin position="25"/>
        <end position="326"/>
    </location>
</feature>
<reference evidence="3" key="1">
    <citation type="journal article" date="2019" name="Int. J. Syst. Evol. Microbiol.">
        <title>The Global Catalogue of Microorganisms (GCM) 10K type strain sequencing project: providing services to taxonomists for standard genome sequencing and annotation.</title>
        <authorList>
            <consortium name="The Broad Institute Genomics Platform"/>
            <consortium name="The Broad Institute Genome Sequencing Center for Infectious Disease"/>
            <person name="Wu L."/>
            <person name="Ma J."/>
        </authorList>
    </citation>
    <scope>NUCLEOTIDE SEQUENCE [LARGE SCALE GENOMIC DNA]</scope>
    <source>
        <strain evidence="3">JCM 31921</strain>
    </source>
</reference>
<dbReference type="SUPFAM" id="SSF56925">
    <property type="entry name" value="OMPA-like"/>
    <property type="match status" value="1"/>
</dbReference>
<evidence type="ECO:0000256" key="1">
    <source>
        <dbReference type="SAM" id="SignalP"/>
    </source>
</evidence>
<dbReference type="Proteomes" id="UP001501410">
    <property type="component" value="Unassembled WGS sequence"/>
</dbReference>
<dbReference type="RefSeq" id="WP_344825315.1">
    <property type="nucleotide sequence ID" value="NZ_BAABEZ010000022.1"/>
</dbReference>
<proteinExistence type="predicted"/>
<keyword evidence="1" id="KW-0732">Signal</keyword>
<protein>
    <recommendedName>
        <fullName evidence="4">Outer membrane beta-barrel protein</fullName>
    </recommendedName>
</protein>
<accession>A0ABP8MQU2</accession>
<evidence type="ECO:0000313" key="2">
    <source>
        <dbReference type="EMBL" id="GAA4454532.1"/>
    </source>
</evidence>
<sequence length="326" mass="36800">MKTKLISSFCTTALALGFAFSASAQLDREYIERRCWSLGVKVGTGDLWGDVGTKSPIEHFKNSNYSSYIQPFGGLYVRYSSWPALVMRTGISYGIVSAGDKMNKDLAEKETKYETDAVQRYQRNLDVRTTIWEGSFMFEINPFRISPLSRAAKMHFQPYLLAGIAGYHFNAKGRYVEKDGSAGASTGEWIDLYDLHVEGDGFKESGMPKAYSQWQLAIPLGIGIKWDLSPSFGIGAEWVYRKCFTDYLDGVSQNYIDPALYAQNGLTPAQVKQATAMRDKSWELDPNKTHKTGEMRGSNKGPDGFSSFSITFFYKFKTRAEPWWEE</sequence>
<evidence type="ECO:0000313" key="3">
    <source>
        <dbReference type="Proteomes" id="UP001501410"/>
    </source>
</evidence>